<name>A0ACC1Q7K2_9APHY</name>
<protein>
    <submittedName>
        <fullName evidence="1">Uncharacterized protein</fullName>
    </submittedName>
</protein>
<reference evidence="1" key="1">
    <citation type="submission" date="2022-08" db="EMBL/GenBank/DDBJ databases">
        <title>Genome Sequence of Pycnoporus sanguineus.</title>
        <authorList>
            <person name="Buettner E."/>
        </authorList>
    </citation>
    <scope>NUCLEOTIDE SEQUENCE</scope>
    <source>
        <strain evidence="1">CG-C14</strain>
    </source>
</reference>
<proteinExistence type="predicted"/>
<accession>A0ACC1Q7K2</accession>
<dbReference type="Proteomes" id="UP001144978">
    <property type="component" value="Unassembled WGS sequence"/>
</dbReference>
<keyword evidence="2" id="KW-1185">Reference proteome</keyword>
<organism evidence="1 2">
    <name type="scientific">Trametes sanguinea</name>
    <dbReference type="NCBI Taxonomy" id="158606"/>
    <lineage>
        <taxon>Eukaryota</taxon>
        <taxon>Fungi</taxon>
        <taxon>Dikarya</taxon>
        <taxon>Basidiomycota</taxon>
        <taxon>Agaricomycotina</taxon>
        <taxon>Agaricomycetes</taxon>
        <taxon>Polyporales</taxon>
        <taxon>Polyporaceae</taxon>
        <taxon>Trametes</taxon>
    </lineage>
</organism>
<gene>
    <name evidence="1" type="ORF">NUW54_g1673</name>
</gene>
<sequence length="392" mass="42993">MAWPIAAYLIIYRVADGTAWTRETMETQTLTSAQARPPSDVAMAHRKPSTDAVQFTTEFSVSALDVESAQEKFSATVVHFGFTASHIESHLPRSGRHEMEEASYQLSAVAGHGRSSTCTCKPASLRMVEEKRLVNVLSRRLVHVLVLLGEALAVSLSPSRRLSINSSLTVRELEVRLSAKESTPYVSSNQSRASTACGASGAIRVSLRYRTDKPKRWWAAVTEESLAKGGRVQAPSFDLETANAWTTCAQVVEEHHKWLVKRWKDEIDTLLVYAGLFSAVLTAFNVELYVLLMPDSTDTTNALLAQISAQLSSFALNPNFANSTQPFAPPPSTSSFRAAASSVWINTLWFSSLICSLSAASIGMLVKQWLHESELGLSGTSREAARLRQRTI</sequence>
<evidence type="ECO:0000313" key="1">
    <source>
        <dbReference type="EMBL" id="KAJ3013150.1"/>
    </source>
</evidence>
<comment type="caution">
    <text evidence="1">The sequence shown here is derived from an EMBL/GenBank/DDBJ whole genome shotgun (WGS) entry which is preliminary data.</text>
</comment>
<evidence type="ECO:0000313" key="2">
    <source>
        <dbReference type="Proteomes" id="UP001144978"/>
    </source>
</evidence>
<dbReference type="EMBL" id="JANSHE010000286">
    <property type="protein sequence ID" value="KAJ3013150.1"/>
    <property type="molecule type" value="Genomic_DNA"/>
</dbReference>